<evidence type="ECO:0000256" key="1">
    <source>
        <dbReference type="ARBA" id="ARBA00003159"/>
    </source>
</evidence>
<organism evidence="12 13">
    <name type="scientific">Bordetella flabilis</name>
    <dbReference type="NCBI Taxonomy" id="463014"/>
    <lineage>
        <taxon>Bacteria</taxon>
        <taxon>Pseudomonadati</taxon>
        <taxon>Pseudomonadota</taxon>
        <taxon>Betaproteobacteria</taxon>
        <taxon>Burkholderiales</taxon>
        <taxon>Alcaligenaceae</taxon>
        <taxon>Bordetella</taxon>
    </lineage>
</organism>
<feature type="transmembrane region" description="Helical" evidence="10">
    <location>
        <begin position="310"/>
        <end position="334"/>
    </location>
</feature>
<feature type="transmembrane region" description="Helical" evidence="10">
    <location>
        <begin position="148"/>
        <end position="168"/>
    </location>
</feature>
<dbReference type="GO" id="GO:0006865">
    <property type="term" value="P:amino acid transport"/>
    <property type="evidence" value="ECO:0007669"/>
    <property type="project" value="UniProtKB-KW"/>
</dbReference>
<protein>
    <submittedName>
        <fullName evidence="12">Polar amino acid ABC transporter permease</fullName>
    </submittedName>
</protein>
<evidence type="ECO:0000256" key="10">
    <source>
        <dbReference type="RuleBase" id="RU363032"/>
    </source>
</evidence>
<keyword evidence="13" id="KW-1185">Reference proteome</keyword>
<feature type="domain" description="ABC transmembrane type-1" evidence="11">
    <location>
        <begin position="140"/>
        <end position="334"/>
    </location>
</feature>
<dbReference type="SUPFAM" id="SSF161098">
    <property type="entry name" value="MetI-like"/>
    <property type="match status" value="1"/>
</dbReference>
<feature type="transmembrane region" description="Helical" evidence="10">
    <location>
        <begin position="188"/>
        <end position="210"/>
    </location>
</feature>
<dbReference type="InterPro" id="IPR035906">
    <property type="entry name" value="MetI-like_sf"/>
</dbReference>
<evidence type="ECO:0000256" key="2">
    <source>
        <dbReference type="ARBA" id="ARBA00004429"/>
    </source>
</evidence>
<keyword evidence="4 10" id="KW-0813">Transport</keyword>
<comment type="similarity">
    <text evidence="3">Belongs to the binding-protein-dependent transport system permease family. HisMQ subfamily.</text>
</comment>
<dbReference type="PANTHER" id="PTHR30614:SF20">
    <property type="entry name" value="GLUTAMINE TRANSPORT SYSTEM PERMEASE PROTEIN GLNP"/>
    <property type="match status" value="1"/>
</dbReference>
<dbReference type="NCBIfam" id="TIGR01726">
    <property type="entry name" value="HEQRo_perm_3TM"/>
    <property type="match status" value="1"/>
</dbReference>
<evidence type="ECO:0000256" key="8">
    <source>
        <dbReference type="ARBA" id="ARBA00022989"/>
    </source>
</evidence>
<reference evidence="12 13" key="1">
    <citation type="submission" date="2016-06" db="EMBL/GenBank/DDBJ databases">
        <title>Complete genome sequences of Bordetella bronchialis and Bordetella flabilis.</title>
        <authorList>
            <person name="LiPuma J.J."/>
            <person name="Spilker T."/>
        </authorList>
    </citation>
    <scope>NUCLEOTIDE SEQUENCE [LARGE SCALE GENOMIC DNA]</scope>
    <source>
        <strain evidence="12 13">AU10664</strain>
    </source>
</reference>
<evidence type="ECO:0000256" key="6">
    <source>
        <dbReference type="ARBA" id="ARBA00022692"/>
    </source>
</evidence>
<dbReference type="CDD" id="cd06261">
    <property type="entry name" value="TM_PBP2"/>
    <property type="match status" value="1"/>
</dbReference>
<dbReference type="Proteomes" id="UP000091926">
    <property type="component" value="Chromosome"/>
</dbReference>
<feature type="transmembrane region" description="Helical" evidence="10">
    <location>
        <begin position="217"/>
        <end position="235"/>
    </location>
</feature>
<proteinExistence type="inferred from homology"/>
<dbReference type="PANTHER" id="PTHR30614">
    <property type="entry name" value="MEMBRANE COMPONENT OF AMINO ACID ABC TRANSPORTER"/>
    <property type="match status" value="1"/>
</dbReference>
<feature type="transmembrane region" description="Helical" evidence="10">
    <location>
        <begin position="39"/>
        <end position="60"/>
    </location>
</feature>
<keyword evidence="8 10" id="KW-1133">Transmembrane helix</keyword>
<dbReference type="STRING" id="463014.BAU07_12790"/>
<accession>A0A193GM17</accession>
<evidence type="ECO:0000256" key="3">
    <source>
        <dbReference type="ARBA" id="ARBA00010072"/>
    </source>
</evidence>
<dbReference type="InterPro" id="IPR043429">
    <property type="entry name" value="ArtM/GltK/GlnP/TcyL/YhdX-like"/>
</dbReference>
<keyword evidence="7" id="KW-0029">Amino-acid transport</keyword>
<dbReference type="InterPro" id="IPR010065">
    <property type="entry name" value="AA_ABC_transptr_permease_3TM"/>
</dbReference>
<dbReference type="InterPro" id="IPR000515">
    <property type="entry name" value="MetI-like"/>
</dbReference>
<dbReference type="AlphaFoldDB" id="A0A193GM17"/>
<dbReference type="Pfam" id="PF00528">
    <property type="entry name" value="BPD_transp_1"/>
    <property type="match status" value="1"/>
</dbReference>
<evidence type="ECO:0000256" key="7">
    <source>
        <dbReference type="ARBA" id="ARBA00022970"/>
    </source>
</evidence>
<keyword evidence="5" id="KW-1003">Cell membrane</keyword>
<gene>
    <name evidence="12" type="ORF">BAU07_12790</name>
</gene>
<name>A0A193GM17_9BORD</name>
<keyword evidence="9 10" id="KW-0472">Membrane</keyword>
<dbReference type="KEGG" id="bfz:BAU07_12790"/>
<dbReference type="PROSITE" id="PS50928">
    <property type="entry name" value="ABC_TM1"/>
    <property type="match status" value="1"/>
</dbReference>
<evidence type="ECO:0000259" key="11">
    <source>
        <dbReference type="PROSITE" id="PS50928"/>
    </source>
</evidence>
<evidence type="ECO:0000256" key="4">
    <source>
        <dbReference type="ARBA" id="ARBA00022448"/>
    </source>
</evidence>
<evidence type="ECO:0000256" key="5">
    <source>
        <dbReference type="ARBA" id="ARBA00022475"/>
    </source>
</evidence>
<dbReference type="EMBL" id="CP016172">
    <property type="protein sequence ID" value="ANN80456.1"/>
    <property type="molecule type" value="Genomic_DNA"/>
</dbReference>
<feature type="transmembrane region" description="Helical" evidence="10">
    <location>
        <begin position="119"/>
        <end position="141"/>
    </location>
</feature>
<feature type="transmembrane region" description="Helical" evidence="10">
    <location>
        <begin position="90"/>
        <end position="113"/>
    </location>
</feature>
<evidence type="ECO:0000256" key="9">
    <source>
        <dbReference type="ARBA" id="ARBA00023136"/>
    </source>
</evidence>
<comment type="subcellular location">
    <subcellularLocation>
        <location evidence="2">Cell inner membrane</location>
        <topology evidence="2">Multi-pass membrane protein</topology>
    </subcellularLocation>
    <subcellularLocation>
        <location evidence="10">Cell membrane</location>
        <topology evidence="10">Multi-pass membrane protein</topology>
    </subcellularLocation>
</comment>
<dbReference type="Gene3D" id="1.10.3720.10">
    <property type="entry name" value="MetI-like"/>
    <property type="match status" value="1"/>
</dbReference>
<evidence type="ECO:0000313" key="13">
    <source>
        <dbReference type="Proteomes" id="UP000091926"/>
    </source>
</evidence>
<keyword evidence="6 10" id="KW-0812">Transmembrane</keyword>
<sequence>MPTALFLSALVAVALTIASSWYTIGALREVLLASKVDGWWVPAGVALLGLASAWVAFPLYRTFKRCLEVRAAAARGDIVAARVARSQARVLGWIVLGYTLSQFICVVGVQFLLANNQAVAKTFFLVPLIVKTFPLVLQAFWINVKIFMIAEVFVLIWGLIVALAMLAPGEAGKPLRILATAYVDIFRAMPAVLVIYLVGFGLPLTGVPILKDLSLTTYVVIALTLTVGAYVAEIYRAGIQGIHWSQTAAARSLGLSHMQTLRFVVLPQGIRNIIPPLLNAFIALQKDTALVNVVGVIDSFNQSMVLASNYYNLSAATTVALLFIIISVPQVRLVERMAKRDRARMRASGA</sequence>
<dbReference type="GO" id="GO:0043190">
    <property type="term" value="C:ATP-binding cassette (ABC) transporter complex"/>
    <property type="evidence" value="ECO:0007669"/>
    <property type="project" value="InterPro"/>
</dbReference>
<dbReference type="GO" id="GO:0022857">
    <property type="term" value="F:transmembrane transporter activity"/>
    <property type="evidence" value="ECO:0007669"/>
    <property type="project" value="InterPro"/>
</dbReference>
<comment type="function">
    <text evidence="1">Part of the binding-protein-dependent transport system for glutamine; probably responsible for the translocation of the substrate across the membrane.</text>
</comment>
<evidence type="ECO:0000313" key="12">
    <source>
        <dbReference type="EMBL" id="ANN80456.1"/>
    </source>
</evidence>